<keyword evidence="1" id="KW-1133">Transmembrane helix</keyword>
<dbReference type="InterPro" id="IPR014509">
    <property type="entry name" value="YjdF-like"/>
</dbReference>
<proteinExistence type="predicted"/>
<feature type="transmembrane region" description="Helical" evidence="1">
    <location>
        <begin position="55"/>
        <end position="74"/>
    </location>
</feature>
<feature type="transmembrane region" description="Helical" evidence="1">
    <location>
        <begin position="147"/>
        <end position="167"/>
    </location>
</feature>
<feature type="transmembrane region" description="Helical" evidence="1">
    <location>
        <begin position="86"/>
        <end position="105"/>
    </location>
</feature>
<dbReference type="AlphaFoldDB" id="A0A6N2W076"/>
<protein>
    <submittedName>
        <fullName evidence="2">Uncharacterized protein</fullName>
    </submittedName>
</protein>
<reference evidence="2" key="1">
    <citation type="submission" date="2019-11" db="EMBL/GenBank/DDBJ databases">
        <authorList>
            <person name="Feng L."/>
        </authorList>
    </citation>
    <scope>NUCLEOTIDE SEQUENCE</scope>
    <source>
        <strain evidence="2">CnexileLFYP112</strain>
    </source>
</reference>
<accession>A0A6N2W076</accession>
<feature type="transmembrane region" description="Helical" evidence="1">
    <location>
        <begin position="30"/>
        <end position="49"/>
    </location>
</feature>
<gene>
    <name evidence="2" type="ORF">CNLFYP112_02954</name>
</gene>
<evidence type="ECO:0000256" key="1">
    <source>
        <dbReference type="SAM" id="Phobius"/>
    </source>
</evidence>
<organism evidence="2">
    <name type="scientific">[Clostridium] nexile</name>
    <dbReference type="NCBI Taxonomy" id="29361"/>
    <lineage>
        <taxon>Bacteria</taxon>
        <taxon>Bacillati</taxon>
        <taxon>Bacillota</taxon>
        <taxon>Clostridia</taxon>
        <taxon>Lachnospirales</taxon>
        <taxon>Lachnospiraceae</taxon>
        <taxon>Tyzzerella</taxon>
    </lineage>
</organism>
<evidence type="ECO:0000313" key="2">
    <source>
        <dbReference type="EMBL" id="VYT34362.1"/>
    </source>
</evidence>
<keyword evidence="1" id="KW-0472">Membrane</keyword>
<keyword evidence="1" id="KW-0812">Transmembrane</keyword>
<feature type="transmembrane region" description="Helical" evidence="1">
    <location>
        <begin position="234"/>
        <end position="252"/>
    </location>
</feature>
<dbReference type="Pfam" id="PF09997">
    <property type="entry name" value="DUF2238"/>
    <property type="match status" value="1"/>
</dbReference>
<sequence>MKERGRKMRQKLRIRWKALKMEIKEHKSSFVVYMVLRALVILVMILQILNRNYEDVFYCVLTLLLLIVPSFLQVELKIELPTTLEIIILLFIFSAEILGEIGAYYTRVPNWDTMLHTLNGFLAAAIGFSLVDILNRDERAKFNLSPLYMAVVAFCFSMTIGVMWEFFECGMDLFFGMDTQKDTIVNSINTVMLDPTGGNQVIHIGDINSVIVNGKELGLGGYLDIGLLDTMKDLFVNFIGAVVFSIIGFFYVKKRGKGRIANKFIPKPKQEEADFLKIVEESEER</sequence>
<name>A0A6N2W076_9FIRM</name>
<dbReference type="EMBL" id="CACRTG010000039">
    <property type="protein sequence ID" value="VYT34362.1"/>
    <property type="molecule type" value="Genomic_DNA"/>
</dbReference>
<feature type="transmembrane region" description="Helical" evidence="1">
    <location>
        <begin position="117"/>
        <end position="135"/>
    </location>
</feature>